<dbReference type="Gene3D" id="3.40.630.30">
    <property type="match status" value="1"/>
</dbReference>
<dbReference type="SUPFAM" id="SSF55729">
    <property type="entry name" value="Acyl-CoA N-acyltransferases (Nat)"/>
    <property type="match status" value="1"/>
</dbReference>
<gene>
    <name evidence="4" type="ORF">R54876_GBNLAHCA_01121</name>
</gene>
<keyword evidence="5" id="KW-1185">Reference proteome</keyword>
<dbReference type="Pfam" id="PF00583">
    <property type="entry name" value="Acetyltransf_1"/>
    <property type="match status" value="1"/>
</dbReference>
<comment type="caution">
    <text evidence="4">The sequence shown here is derived from an EMBL/GenBank/DDBJ whole genome shotgun (WGS) entry which is preliminary data.</text>
</comment>
<reference evidence="4 5" key="1">
    <citation type="submission" date="2024-01" db="EMBL/GenBank/DDBJ databases">
        <authorList>
            <person name="Botero Cardona J."/>
        </authorList>
    </citation>
    <scope>NUCLEOTIDE SEQUENCE [LARGE SCALE GENOMIC DNA]</scope>
    <source>
        <strain evidence="4 5">LMG 33000</strain>
    </source>
</reference>
<accession>A0ABM9N5R3</accession>
<dbReference type="PANTHER" id="PTHR43072:SF23">
    <property type="entry name" value="UPF0039 PROTEIN C11D3.02C"/>
    <property type="match status" value="1"/>
</dbReference>
<dbReference type="PROSITE" id="PS51186">
    <property type="entry name" value="GNAT"/>
    <property type="match status" value="1"/>
</dbReference>
<dbReference type="PANTHER" id="PTHR43072">
    <property type="entry name" value="N-ACETYLTRANSFERASE"/>
    <property type="match status" value="1"/>
</dbReference>
<keyword evidence="1 4" id="KW-0808">Transferase</keyword>
<dbReference type="InterPro" id="IPR016181">
    <property type="entry name" value="Acyl_CoA_acyltransferase"/>
</dbReference>
<dbReference type="Proteomes" id="UP001314241">
    <property type="component" value="Unassembled WGS sequence"/>
</dbReference>
<dbReference type="EC" id="2.3.1.183" evidence="4"/>
<evidence type="ECO:0000313" key="5">
    <source>
        <dbReference type="Proteomes" id="UP001314241"/>
    </source>
</evidence>
<feature type="domain" description="N-acetyltransferase" evidence="3">
    <location>
        <begin position="3"/>
        <end position="162"/>
    </location>
</feature>
<evidence type="ECO:0000256" key="1">
    <source>
        <dbReference type="ARBA" id="ARBA00022679"/>
    </source>
</evidence>
<protein>
    <submittedName>
        <fullName evidence="4">L-amino acid N-acyltransferase MnaT (MnaT)</fullName>
        <ecNumber evidence="4">2.3.1.183</ecNumber>
    </submittedName>
</protein>
<dbReference type="InterPro" id="IPR000182">
    <property type="entry name" value="GNAT_dom"/>
</dbReference>
<sequence>MTIVIRPAVQADLARMTAIYNQAIEQGYITADLDLQTPEEKQDWFDFHHDNKRFPLFGVYQDDKLLGYGYLGPFNDRKGYEMTAEVTYYLDFEARGHGLGTKILKYLMDYAKSVDIKVLVALVYAGNDASIGLLKKFGFETWGELPEIGQAKDGRLMSLDYLGKHLL</sequence>
<dbReference type="GO" id="GO:0102971">
    <property type="term" value="F:phosphinothricin N-acetyltransferase activity"/>
    <property type="evidence" value="ECO:0007669"/>
    <property type="project" value="UniProtKB-EC"/>
</dbReference>
<dbReference type="EMBL" id="CAWVOH010000002">
    <property type="protein sequence ID" value="CAK8054551.1"/>
    <property type="molecule type" value="Genomic_DNA"/>
</dbReference>
<proteinExistence type="predicted"/>
<evidence type="ECO:0000256" key="2">
    <source>
        <dbReference type="ARBA" id="ARBA00023315"/>
    </source>
</evidence>
<keyword evidence="2 4" id="KW-0012">Acyltransferase</keyword>
<name>A0ABM9N5R3_9LACO</name>
<organism evidence="4 5">
    <name type="scientific">Eupransor demetentiae</name>
    <dbReference type="NCBI Taxonomy" id="3109584"/>
    <lineage>
        <taxon>Bacteria</taxon>
        <taxon>Bacillati</taxon>
        <taxon>Bacillota</taxon>
        <taxon>Bacilli</taxon>
        <taxon>Lactobacillales</taxon>
        <taxon>Lactobacillaceae</taxon>
        <taxon>Eupransor</taxon>
    </lineage>
</organism>
<evidence type="ECO:0000259" key="3">
    <source>
        <dbReference type="PROSITE" id="PS51186"/>
    </source>
</evidence>
<evidence type="ECO:0000313" key="4">
    <source>
        <dbReference type="EMBL" id="CAK8054551.1"/>
    </source>
</evidence>
<dbReference type="CDD" id="cd04301">
    <property type="entry name" value="NAT_SF"/>
    <property type="match status" value="1"/>
</dbReference>
<dbReference type="RefSeq" id="WP_349642098.1">
    <property type="nucleotide sequence ID" value="NZ_CAWVOH010000002.1"/>
</dbReference>